<accession>A0AC34QVX4</accession>
<organism evidence="1 2">
    <name type="scientific">Panagrolaimus sp. JU765</name>
    <dbReference type="NCBI Taxonomy" id="591449"/>
    <lineage>
        <taxon>Eukaryota</taxon>
        <taxon>Metazoa</taxon>
        <taxon>Ecdysozoa</taxon>
        <taxon>Nematoda</taxon>
        <taxon>Chromadorea</taxon>
        <taxon>Rhabditida</taxon>
        <taxon>Tylenchina</taxon>
        <taxon>Panagrolaimomorpha</taxon>
        <taxon>Panagrolaimoidea</taxon>
        <taxon>Panagrolaimidae</taxon>
        <taxon>Panagrolaimus</taxon>
    </lineage>
</organism>
<protein>
    <submittedName>
        <fullName evidence="2">Uncharacterized protein</fullName>
    </submittedName>
</protein>
<reference evidence="2" key="1">
    <citation type="submission" date="2022-11" db="UniProtKB">
        <authorList>
            <consortium name="WormBaseParasite"/>
        </authorList>
    </citation>
    <scope>IDENTIFICATION</scope>
</reference>
<dbReference type="Proteomes" id="UP000887576">
    <property type="component" value="Unplaced"/>
</dbReference>
<proteinExistence type="predicted"/>
<dbReference type="WBParaSite" id="JU765_v2.g19996.t1">
    <property type="protein sequence ID" value="JU765_v2.g19996.t1"/>
    <property type="gene ID" value="JU765_v2.g19996"/>
</dbReference>
<evidence type="ECO:0000313" key="1">
    <source>
        <dbReference type="Proteomes" id="UP000887576"/>
    </source>
</evidence>
<name>A0AC34QVX4_9BILA</name>
<sequence>MRHYRMSAVVAEILNRRFAELSQYWIEKTLRRNEPTTNGVVFRHFLRMANLDIQLLVALDIFIKTSQMARVYGIQFEEVLSRGSQFRVESMLLRLAKQHNFCAPSVGVEQRNTLVF</sequence>
<evidence type="ECO:0000313" key="2">
    <source>
        <dbReference type="WBParaSite" id="JU765_v2.g19996.t1"/>
    </source>
</evidence>